<dbReference type="SUPFAM" id="SSF52058">
    <property type="entry name" value="L domain-like"/>
    <property type="match status" value="1"/>
</dbReference>
<evidence type="ECO:0000256" key="3">
    <source>
        <dbReference type="ARBA" id="ARBA00022525"/>
    </source>
</evidence>
<dbReference type="SMART" id="SM00369">
    <property type="entry name" value="LRR_TYP"/>
    <property type="match status" value="4"/>
</dbReference>
<reference evidence="12" key="1">
    <citation type="journal article" date="2022" name="bioRxiv">
        <title>Sequencing and chromosome-scale assembly of the giantPleurodeles waltlgenome.</title>
        <authorList>
            <person name="Brown T."/>
            <person name="Elewa A."/>
            <person name="Iarovenko S."/>
            <person name="Subramanian E."/>
            <person name="Araus A.J."/>
            <person name="Petzold A."/>
            <person name="Susuki M."/>
            <person name="Suzuki K.-i.T."/>
            <person name="Hayashi T."/>
            <person name="Toyoda A."/>
            <person name="Oliveira C."/>
            <person name="Osipova E."/>
            <person name="Leigh N.D."/>
            <person name="Simon A."/>
            <person name="Yun M.H."/>
        </authorList>
    </citation>
    <scope>NUCLEOTIDE SEQUENCE</scope>
    <source>
        <strain evidence="12">20211129_DDA</strain>
        <tissue evidence="12">Liver</tissue>
    </source>
</reference>
<comment type="subcellular location">
    <subcellularLocation>
        <location evidence="1">Secreted</location>
        <location evidence="1">Extracellular space</location>
        <location evidence="1">Extracellular matrix</location>
    </subcellularLocation>
</comment>
<dbReference type="GO" id="GO:0030199">
    <property type="term" value="P:collagen fibril organization"/>
    <property type="evidence" value="ECO:0007669"/>
    <property type="project" value="TreeGrafter"/>
</dbReference>
<feature type="domain" description="LRRNT" evidence="11">
    <location>
        <begin position="174"/>
        <end position="204"/>
    </location>
</feature>
<keyword evidence="9" id="KW-0325">Glycoprotein</keyword>
<sequence>MWRGTFLEALTSFQQRRLRAAPQHCLGGKMRIPIICFWALSLTVNLVLARPSRGPRGPGKKKAEKAIMEKPKVEKVKTPEVNTYEDLILENYDLNLDNYGEVIDLSNYEDLYDYGEPGPKIEVGTLAPLPKIRETTTRRAPTTRVPTQKALPPTSDNTEELDLFGSMTDQGLPTCLVCVCLGTSVYCDDADLKSIPKLPKETTYLYARFNQITHIRAADFTGLKKLKLVDLSSNSITHIDEDAFRLLPALQELIISENQLRALPEFPSSMRRIDARMNHLQSSGIKHEALRDLKKLHFLYLSDNKLDQIPVPLPESLRSLHLQNNNIQSMHMDTFCNSHDLSHIRRSLEDIRLDGNPINLSKFNNAYFCLPRLPTGRYY</sequence>
<evidence type="ECO:0000256" key="8">
    <source>
        <dbReference type="ARBA" id="ARBA00023157"/>
    </source>
</evidence>
<keyword evidence="6" id="KW-0732">Signal</keyword>
<dbReference type="Gene3D" id="3.80.10.10">
    <property type="entry name" value="Ribonuclease Inhibitor"/>
    <property type="match status" value="1"/>
</dbReference>
<dbReference type="GO" id="GO:0060348">
    <property type="term" value="P:bone development"/>
    <property type="evidence" value="ECO:0007669"/>
    <property type="project" value="TreeGrafter"/>
</dbReference>
<evidence type="ECO:0000256" key="2">
    <source>
        <dbReference type="ARBA" id="ARBA00006912"/>
    </source>
</evidence>
<dbReference type="Proteomes" id="UP001066276">
    <property type="component" value="Chromosome 6"/>
</dbReference>
<dbReference type="PANTHER" id="PTHR46269">
    <property type="entry name" value="EPIPHYCAN-RELATED"/>
    <property type="match status" value="1"/>
</dbReference>
<evidence type="ECO:0000256" key="10">
    <source>
        <dbReference type="SAM" id="MobiDB-lite"/>
    </source>
</evidence>
<keyword evidence="13" id="KW-1185">Reference proteome</keyword>
<feature type="region of interest" description="Disordered" evidence="10">
    <location>
        <begin position="137"/>
        <end position="156"/>
    </location>
</feature>
<evidence type="ECO:0000313" key="12">
    <source>
        <dbReference type="EMBL" id="KAJ1138019.1"/>
    </source>
</evidence>
<name>A0AAV7QG36_PLEWA</name>
<evidence type="ECO:0000259" key="11">
    <source>
        <dbReference type="SMART" id="SM00013"/>
    </source>
</evidence>
<dbReference type="AlphaFoldDB" id="A0AAV7QG36"/>
<dbReference type="GO" id="GO:0061975">
    <property type="term" value="P:articular cartilage development"/>
    <property type="evidence" value="ECO:0007669"/>
    <property type="project" value="TreeGrafter"/>
</dbReference>
<dbReference type="SMART" id="SM00364">
    <property type="entry name" value="LRR_BAC"/>
    <property type="match status" value="2"/>
</dbReference>
<keyword evidence="4" id="KW-0272">Extracellular matrix</keyword>
<gene>
    <name evidence="12" type="ORF">NDU88_004410</name>
</gene>
<protein>
    <recommendedName>
        <fullName evidence="11">LRRNT domain-containing protein</fullName>
    </recommendedName>
</protein>
<evidence type="ECO:0000256" key="7">
    <source>
        <dbReference type="ARBA" id="ARBA00022737"/>
    </source>
</evidence>
<evidence type="ECO:0000256" key="1">
    <source>
        <dbReference type="ARBA" id="ARBA00004498"/>
    </source>
</evidence>
<dbReference type="InterPro" id="IPR001611">
    <property type="entry name" value="Leu-rich_rpt"/>
</dbReference>
<comment type="similarity">
    <text evidence="2">Belongs to the small leucine-rich proteoglycan (SLRP) family. SLRP class III subfamily.</text>
</comment>
<evidence type="ECO:0000313" key="13">
    <source>
        <dbReference type="Proteomes" id="UP001066276"/>
    </source>
</evidence>
<keyword evidence="5" id="KW-0433">Leucine-rich repeat</keyword>
<keyword evidence="3" id="KW-0964">Secreted</keyword>
<keyword evidence="8" id="KW-1015">Disulfide bond</keyword>
<dbReference type="SMART" id="SM00013">
    <property type="entry name" value="LRRNT"/>
    <property type="match status" value="1"/>
</dbReference>
<accession>A0AAV7QG36</accession>
<dbReference type="InterPro" id="IPR000372">
    <property type="entry name" value="LRRNT"/>
</dbReference>
<dbReference type="EMBL" id="JANPWB010000010">
    <property type="protein sequence ID" value="KAJ1138019.1"/>
    <property type="molecule type" value="Genomic_DNA"/>
</dbReference>
<evidence type="ECO:0000256" key="6">
    <source>
        <dbReference type="ARBA" id="ARBA00022729"/>
    </source>
</evidence>
<proteinExistence type="inferred from homology"/>
<dbReference type="Pfam" id="PF13855">
    <property type="entry name" value="LRR_8"/>
    <property type="match status" value="1"/>
</dbReference>
<comment type="caution">
    <text evidence="12">The sequence shown here is derived from an EMBL/GenBank/DDBJ whole genome shotgun (WGS) entry which is preliminary data.</text>
</comment>
<dbReference type="GO" id="GO:0005615">
    <property type="term" value="C:extracellular space"/>
    <property type="evidence" value="ECO:0007669"/>
    <property type="project" value="TreeGrafter"/>
</dbReference>
<evidence type="ECO:0000256" key="4">
    <source>
        <dbReference type="ARBA" id="ARBA00022530"/>
    </source>
</evidence>
<dbReference type="PANTHER" id="PTHR46269:SF4">
    <property type="entry name" value="OPTICIN"/>
    <property type="match status" value="1"/>
</dbReference>
<dbReference type="InterPro" id="IPR043547">
    <property type="entry name" value="Mimecan/Epiphycan/Opticin"/>
</dbReference>
<dbReference type="PROSITE" id="PS51450">
    <property type="entry name" value="LRR"/>
    <property type="match status" value="2"/>
</dbReference>
<organism evidence="12 13">
    <name type="scientific">Pleurodeles waltl</name>
    <name type="common">Iberian ribbed newt</name>
    <dbReference type="NCBI Taxonomy" id="8319"/>
    <lineage>
        <taxon>Eukaryota</taxon>
        <taxon>Metazoa</taxon>
        <taxon>Chordata</taxon>
        <taxon>Craniata</taxon>
        <taxon>Vertebrata</taxon>
        <taxon>Euteleostomi</taxon>
        <taxon>Amphibia</taxon>
        <taxon>Batrachia</taxon>
        <taxon>Caudata</taxon>
        <taxon>Salamandroidea</taxon>
        <taxon>Salamandridae</taxon>
        <taxon>Pleurodelinae</taxon>
        <taxon>Pleurodeles</taxon>
    </lineage>
</organism>
<keyword evidence="7" id="KW-0677">Repeat</keyword>
<evidence type="ECO:0000256" key="5">
    <source>
        <dbReference type="ARBA" id="ARBA00022614"/>
    </source>
</evidence>
<evidence type="ECO:0000256" key="9">
    <source>
        <dbReference type="ARBA" id="ARBA00023180"/>
    </source>
</evidence>
<dbReference type="GO" id="GO:0031012">
    <property type="term" value="C:extracellular matrix"/>
    <property type="evidence" value="ECO:0007669"/>
    <property type="project" value="TreeGrafter"/>
</dbReference>
<feature type="compositionally biased region" description="Low complexity" evidence="10">
    <location>
        <begin position="138"/>
        <end position="147"/>
    </location>
</feature>
<dbReference type="InterPro" id="IPR032675">
    <property type="entry name" value="LRR_dom_sf"/>
</dbReference>
<dbReference type="Pfam" id="PF00560">
    <property type="entry name" value="LRR_1"/>
    <property type="match status" value="1"/>
</dbReference>
<dbReference type="InterPro" id="IPR003591">
    <property type="entry name" value="Leu-rich_rpt_typical-subtyp"/>
</dbReference>